<keyword evidence="2" id="KW-1185">Reference proteome</keyword>
<dbReference type="KEGG" id="fbe:FF125_11055"/>
<proteinExistence type="predicted"/>
<dbReference type="OrthoDB" id="680581at2"/>
<protein>
    <submittedName>
        <fullName evidence="1">Uncharacterized protein</fullName>
    </submittedName>
</protein>
<organism evidence="1 2">
    <name type="scientific">Aureibaculum algae</name>
    <dbReference type="NCBI Taxonomy" id="2584122"/>
    <lineage>
        <taxon>Bacteria</taxon>
        <taxon>Pseudomonadati</taxon>
        <taxon>Bacteroidota</taxon>
        <taxon>Flavobacteriia</taxon>
        <taxon>Flavobacteriales</taxon>
        <taxon>Flavobacteriaceae</taxon>
        <taxon>Aureibaculum</taxon>
    </lineage>
</organism>
<evidence type="ECO:0000313" key="1">
    <source>
        <dbReference type="EMBL" id="QCX38946.1"/>
    </source>
</evidence>
<dbReference type="Proteomes" id="UP000306229">
    <property type="component" value="Chromosome"/>
</dbReference>
<dbReference type="RefSeq" id="WP_138949824.1">
    <property type="nucleotide sequence ID" value="NZ_CP040749.1"/>
</dbReference>
<sequence length="71" mass="8231">MKDLHSILKEITELTTTIETQYPELYQFLGEDPLTIGADEHPEIDKKVMKDYLGSLQQVLKHYLESHKSVT</sequence>
<dbReference type="AlphaFoldDB" id="A0A5B7TUZ4"/>
<evidence type="ECO:0000313" key="2">
    <source>
        <dbReference type="Proteomes" id="UP000306229"/>
    </source>
</evidence>
<dbReference type="EMBL" id="CP040749">
    <property type="protein sequence ID" value="QCX38946.1"/>
    <property type="molecule type" value="Genomic_DNA"/>
</dbReference>
<gene>
    <name evidence="1" type="ORF">FF125_11055</name>
</gene>
<accession>A0A5B7TUZ4</accession>
<name>A0A5B7TUZ4_9FLAO</name>
<reference evidence="1 2" key="1">
    <citation type="submission" date="2019-05" db="EMBL/GenBank/DDBJ databases">
        <title>Algicella ahnfeltiae gen. nov., sp. nov., a novel marine bacterium of the family Flavobacteriaceae isolated from a red alga.</title>
        <authorList>
            <person name="Nedashkovskaya O.I."/>
            <person name="Kukhlevskiy A.D."/>
            <person name="Kim S.-G."/>
            <person name="Zhukova N.V."/>
            <person name="Mikhailov V.V."/>
        </authorList>
    </citation>
    <scope>NUCLEOTIDE SEQUENCE [LARGE SCALE GENOMIC DNA]</scope>
    <source>
        <strain evidence="1 2">10Alg115</strain>
    </source>
</reference>